<organism evidence="13 14">
    <name type="scientific">Candidatus Enterococcus willemsii</name>
    <dbReference type="NCBI Taxonomy" id="1857215"/>
    <lineage>
        <taxon>Bacteria</taxon>
        <taxon>Bacillati</taxon>
        <taxon>Bacillota</taxon>
        <taxon>Bacilli</taxon>
        <taxon>Lactobacillales</taxon>
        <taxon>Enterococcaceae</taxon>
        <taxon>Enterococcus</taxon>
    </lineage>
</organism>
<evidence type="ECO:0000313" key="14">
    <source>
        <dbReference type="Proteomes" id="UP000782705"/>
    </source>
</evidence>
<keyword evidence="7 11" id="KW-0658">Purine biosynthesis</keyword>
<comment type="similarity">
    <text evidence="2 11">Belongs to the SAICAR synthetase family.</text>
</comment>
<dbReference type="Gene3D" id="3.30.200.20">
    <property type="entry name" value="Phosphorylase Kinase, domain 1"/>
    <property type="match status" value="1"/>
</dbReference>
<dbReference type="HAMAP" id="MF_00137">
    <property type="entry name" value="SAICAR_synth"/>
    <property type="match status" value="1"/>
</dbReference>
<dbReference type="PANTHER" id="PTHR43599:SF3">
    <property type="entry name" value="SI:DKEY-6E2.2"/>
    <property type="match status" value="1"/>
</dbReference>
<keyword evidence="6 11" id="KW-0547">Nucleotide-binding</keyword>
<dbReference type="InterPro" id="IPR018236">
    <property type="entry name" value="SAICAR_synthetase_CS"/>
</dbReference>
<evidence type="ECO:0000256" key="11">
    <source>
        <dbReference type="HAMAP-Rule" id="MF_00137"/>
    </source>
</evidence>
<dbReference type="Gene3D" id="3.30.470.20">
    <property type="entry name" value="ATP-grasp fold, B domain"/>
    <property type="match status" value="1"/>
</dbReference>
<evidence type="ECO:0000256" key="3">
    <source>
        <dbReference type="ARBA" id="ARBA00012217"/>
    </source>
</evidence>
<evidence type="ECO:0000256" key="8">
    <source>
        <dbReference type="ARBA" id="ARBA00022840"/>
    </source>
</evidence>
<dbReference type="NCBIfam" id="TIGR00081">
    <property type="entry name" value="purC"/>
    <property type="match status" value="1"/>
</dbReference>
<evidence type="ECO:0000256" key="2">
    <source>
        <dbReference type="ARBA" id="ARBA00010190"/>
    </source>
</evidence>
<evidence type="ECO:0000313" key="13">
    <source>
        <dbReference type="EMBL" id="KAF1302784.1"/>
    </source>
</evidence>
<dbReference type="PROSITE" id="PS01057">
    <property type="entry name" value="SAICAR_SYNTHETASE_1"/>
    <property type="match status" value="1"/>
</dbReference>
<dbReference type="InterPro" id="IPR033934">
    <property type="entry name" value="SAICAR_synt_PurC"/>
</dbReference>
<dbReference type="EC" id="6.3.2.6" evidence="3 11"/>
<keyword evidence="5 11" id="KW-0436">Ligase</keyword>
<name>A0ABQ6YXT1_9ENTE</name>
<comment type="pathway">
    <text evidence="1 11">Purine metabolism; IMP biosynthesis via de novo pathway; 5-amino-1-(5-phospho-D-ribosyl)imidazole-4-carboxamide from 5-amino-1-(5-phospho-D-ribosyl)imidazole-4-carboxylate: step 1/2.</text>
</comment>
<dbReference type="Pfam" id="PF01259">
    <property type="entry name" value="SAICAR_synt"/>
    <property type="match status" value="1"/>
</dbReference>
<keyword evidence="14" id="KW-1185">Reference proteome</keyword>
<dbReference type="SUPFAM" id="SSF56104">
    <property type="entry name" value="SAICAR synthase-like"/>
    <property type="match status" value="1"/>
</dbReference>
<comment type="caution">
    <text evidence="13">The sequence shown here is derived from an EMBL/GenBank/DDBJ whole genome shotgun (WGS) entry which is preliminary data.</text>
</comment>
<sequence length="242" mass="27521">MKRKSLLYEGKAKKLFQTNQENVLLVEYLDQATALNGLKKDAVVGKGQMNNQITAILFEKITEKGIANHFIKKISKTEQLVQAVTMLPLEIVVRNIAAGSFSKRLDVTEGTALPFAIIEFYYKEDRLDDPIINEDHIKVLEIASDVEIREIKNLALQINQVLKELFAMIAIDLVDFKIEVGRTTEGKLLLADEISPDTCRLWDKETNAHLDKDVYRRDLGDLISVYREVLQRLENKGESSCI</sequence>
<feature type="domain" description="SAICAR synthetase/ADE2 N-terminal" evidence="12">
    <location>
        <begin position="6"/>
        <end position="232"/>
    </location>
</feature>
<dbReference type="PANTHER" id="PTHR43599">
    <property type="entry name" value="MULTIFUNCTIONAL PROTEIN ADE2"/>
    <property type="match status" value="1"/>
</dbReference>
<evidence type="ECO:0000256" key="9">
    <source>
        <dbReference type="ARBA" id="ARBA00030409"/>
    </source>
</evidence>
<reference evidence="13 14" key="1">
    <citation type="submission" date="2016-06" db="EMBL/GenBank/DDBJ databases">
        <title>Four novel species of enterococci isolated from chicken manure.</title>
        <authorList>
            <person name="Van Tyne D."/>
        </authorList>
    </citation>
    <scope>NUCLEOTIDE SEQUENCE [LARGE SCALE GENOMIC DNA]</scope>
    <source>
        <strain evidence="13 14">CU12B</strain>
    </source>
</reference>
<proteinExistence type="inferred from homology"/>
<evidence type="ECO:0000259" key="12">
    <source>
        <dbReference type="Pfam" id="PF01259"/>
    </source>
</evidence>
<keyword evidence="8 11" id="KW-0067">ATP-binding</keyword>
<gene>
    <name evidence="11" type="primary">purC</name>
    <name evidence="13" type="ORF">BAU17_05730</name>
</gene>
<evidence type="ECO:0000256" key="4">
    <source>
        <dbReference type="ARBA" id="ARBA00016460"/>
    </source>
</evidence>
<dbReference type="InterPro" id="IPR001636">
    <property type="entry name" value="SAICAR_synth"/>
</dbReference>
<protein>
    <recommendedName>
        <fullName evidence="4 11">Phosphoribosylaminoimidazole-succinocarboxamide synthase</fullName>
        <ecNumber evidence="3 11">6.3.2.6</ecNumber>
    </recommendedName>
    <alternativeName>
        <fullName evidence="9 11">SAICAR synthetase</fullName>
    </alternativeName>
</protein>
<evidence type="ECO:0000256" key="7">
    <source>
        <dbReference type="ARBA" id="ARBA00022755"/>
    </source>
</evidence>
<dbReference type="RefSeq" id="WP_161902692.1">
    <property type="nucleotide sequence ID" value="NZ_MAEL01000046.1"/>
</dbReference>
<evidence type="ECO:0000256" key="5">
    <source>
        <dbReference type="ARBA" id="ARBA00022598"/>
    </source>
</evidence>
<dbReference type="CDD" id="cd01415">
    <property type="entry name" value="SAICAR_synt_PurC"/>
    <property type="match status" value="1"/>
</dbReference>
<dbReference type="InterPro" id="IPR028923">
    <property type="entry name" value="SAICAR_synt/ADE2_N"/>
</dbReference>
<dbReference type="Proteomes" id="UP000782705">
    <property type="component" value="Unassembled WGS sequence"/>
</dbReference>
<comment type="catalytic activity">
    <reaction evidence="10 11">
        <text>5-amino-1-(5-phospho-D-ribosyl)imidazole-4-carboxylate + L-aspartate + ATP = (2S)-2-[5-amino-1-(5-phospho-beta-D-ribosyl)imidazole-4-carboxamido]succinate + ADP + phosphate + 2 H(+)</text>
        <dbReference type="Rhea" id="RHEA:22628"/>
        <dbReference type="ChEBI" id="CHEBI:15378"/>
        <dbReference type="ChEBI" id="CHEBI:29991"/>
        <dbReference type="ChEBI" id="CHEBI:30616"/>
        <dbReference type="ChEBI" id="CHEBI:43474"/>
        <dbReference type="ChEBI" id="CHEBI:58443"/>
        <dbReference type="ChEBI" id="CHEBI:77657"/>
        <dbReference type="ChEBI" id="CHEBI:456216"/>
        <dbReference type="EC" id="6.3.2.6"/>
    </reaction>
</comment>
<dbReference type="EMBL" id="MAEL01000046">
    <property type="protein sequence ID" value="KAF1302784.1"/>
    <property type="molecule type" value="Genomic_DNA"/>
</dbReference>
<evidence type="ECO:0000256" key="6">
    <source>
        <dbReference type="ARBA" id="ARBA00022741"/>
    </source>
</evidence>
<evidence type="ECO:0000256" key="10">
    <source>
        <dbReference type="ARBA" id="ARBA00048475"/>
    </source>
</evidence>
<dbReference type="InterPro" id="IPR050089">
    <property type="entry name" value="SAICAR_synthetase"/>
</dbReference>
<accession>A0ABQ6YXT1</accession>
<evidence type="ECO:0000256" key="1">
    <source>
        <dbReference type="ARBA" id="ARBA00004672"/>
    </source>
</evidence>